<evidence type="ECO:0000313" key="5">
    <source>
        <dbReference type="EMBL" id="EIT69563.1"/>
    </source>
</evidence>
<evidence type="ECO:0000256" key="4">
    <source>
        <dbReference type="ARBA" id="ARBA00023160"/>
    </source>
</evidence>
<dbReference type="PANTHER" id="PTHR38764:SF1">
    <property type="entry name" value="ACYL CARRIER PROTEIN PHOSPHODIESTERASE"/>
    <property type="match status" value="1"/>
</dbReference>
<dbReference type="RefSeq" id="WP_007186084.1">
    <property type="nucleotide sequence ID" value="NZ_AKGD01000002.1"/>
</dbReference>
<dbReference type="OrthoDB" id="8442777at2"/>
<dbReference type="GO" id="GO:0008770">
    <property type="term" value="F:[acyl-carrier-protein] phosphodiesterase activity"/>
    <property type="evidence" value="ECO:0007669"/>
    <property type="project" value="InterPro"/>
</dbReference>
<dbReference type="AlphaFoldDB" id="I8T766"/>
<evidence type="ECO:0000313" key="6">
    <source>
        <dbReference type="Proteomes" id="UP000003704"/>
    </source>
</evidence>
<protein>
    <recommendedName>
        <fullName evidence="7">Acyl carrier protein phosphodiesterase</fullName>
    </recommendedName>
</protein>
<evidence type="ECO:0000256" key="3">
    <source>
        <dbReference type="ARBA" id="ARBA00023098"/>
    </source>
</evidence>
<keyword evidence="4" id="KW-0276">Fatty acid metabolism</keyword>
<name>I8T766_9GAMM</name>
<keyword evidence="2" id="KW-0378">Hydrolase</keyword>
<dbReference type="PANTHER" id="PTHR38764">
    <property type="entry name" value="ACYL CARRIER PROTEIN PHOSPHODIESTERASE"/>
    <property type="match status" value="1"/>
</dbReference>
<sequence length="195" mass="21431">MNYLVHLLIADRVGADLAGAVLGDFVRGSDLARFPQPIADSIRLHRRIDALTDHHPLRLAAVGRFIAGPRRYAPVILDVLSDHALAIEWARYSADDFTHFCERCAIAVADASDWFEGPRKPDRPGFTALLQSYAEPAGIDLALRRIAHRLKRAQPMRDASAGWRAHLPALSAELPELLGDLIAAASRFQTQAAGR</sequence>
<proteinExistence type="predicted"/>
<accession>I8T766</accession>
<dbReference type="Proteomes" id="UP000003704">
    <property type="component" value="Unassembled WGS sequence"/>
</dbReference>
<dbReference type="EMBL" id="AKGD01000002">
    <property type="protein sequence ID" value="EIT69563.1"/>
    <property type="molecule type" value="Genomic_DNA"/>
</dbReference>
<organism evidence="5 6">
    <name type="scientific">Hydrocarboniphaga effusa AP103</name>
    <dbReference type="NCBI Taxonomy" id="1172194"/>
    <lineage>
        <taxon>Bacteria</taxon>
        <taxon>Pseudomonadati</taxon>
        <taxon>Pseudomonadota</taxon>
        <taxon>Gammaproteobacteria</taxon>
        <taxon>Nevskiales</taxon>
        <taxon>Nevskiaceae</taxon>
        <taxon>Hydrocarboniphaga</taxon>
    </lineage>
</organism>
<keyword evidence="1" id="KW-0444">Lipid biosynthesis</keyword>
<keyword evidence="6" id="KW-1185">Reference proteome</keyword>
<evidence type="ECO:0000256" key="2">
    <source>
        <dbReference type="ARBA" id="ARBA00022801"/>
    </source>
</evidence>
<dbReference type="STRING" id="1172194.WQQ_31450"/>
<reference evidence="5 6" key="1">
    <citation type="journal article" date="2012" name="J. Bacteriol.">
        <title>Genome Sequence of n-Alkane-Degrading Hydrocarboniphaga effusa Strain AP103T (ATCC BAA-332T).</title>
        <authorList>
            <person name="Chang H.K."/>
            <person name="Zylstra G.J."/>
            <person name="Chae J.C."/>
        </authorList>
    </citation>
    <scope>NUCLEOTIDE SEQUENCE [LARGE SCALE GENOMIC DNA]</scope>
    <source>
        <strain evidence="5 6">AP103</strain>
    </source>
</reference>
<dbReference type="GO" id="GO:0006633">
    <property type="term" value="P:fatty acid biosynthetic process"/>
    <property type="evidence" value="ECO:0007669"/>
    <property type="project" value="UniProtKB-KW"/>
</dbReference>
<gene>
    <name evidence="5" type="ORF">WQQ_31450</name>
</gene>
<dbReference type="Pfam" id="PF04336">
    <property type="entry name" value="ACP_PD"/>
    <property type="match status" value="1"/>
</dbReference>
<comment type="caution">
    <text evidence="5">The sequence shown here is derived from an EMBL/GenBank/DDBJ whole genome shotgun (WGS) entry which is preliminary data.</text>
</comment>
<keyword evidence="4" id="KW-0275">Fatty acid biosynthesis</keyword>
<evidence type="ECO:0000256" key="1">
    <source>
        <dbReference type="ARBA" id="ARBA00022516"/>
    </source>
</evidence>
<dbReference type="InterPro" id="IPR007431">
    <property type="entry name" value="ACP_PD"/>
</dbReference>
<evidence type="ECO:0008006" key="7">
    <source>
        <dbReference type="Google" id="ProtNLM"/>
    </source>
</evidence>
<keyword evidence="3" id="KW-0443">Lipid metabolism</keyword>